<dbReference type="EMBL" id="CP115396">
    <property type="protein sequence ID" value="WBO85774.1"/>
    <property type="molecule type" value="Genomic_DNA"/>
</dbReference>
<keyword evidence="1" id="KW-0812">Transmembrane</keyword>
<proteinExistence type="predicted"/>
<keyword evidence="1" id="KW-1133">Transmembrane helix</keyword>
<keyword evidence="1" id="KW-0472">Membrane</keyword>
<feature type="transmembrane region" description="Helical" evidence="1">
    <location>
        <begin position="12"/>
        <end position="34"/>
    </location>
</feature>
<organism evidence="2 3">
    <name type="scientific">Hymenobacter yonginensis</name>
    <dbReference type="NCBI Taxonomy" id="748197"/>
    <lineage>
        <taxon>Bacteria</taxon>
        <taxon>Pseudomonadati</taxon>
        <taxon>Bacteroidota</taxon>
        <taxon>Cytophagia</taxon>
        <taxon>Cytophagales</taxon>
        <taxon>Hymenobacteraceae</taxon>
        <taxon>Hymenobacter</taxon>
    </lineage>
</organism>
<keyword evidence="3" id="KW-1185">Reference proteome</keyword>
<evidence type="ECO:0000313" key="3">
    <source>
        <dbReference type="Proteomes" id="UP001211872"/>
    </source>
</evidence>
<evidence type="ECO:0000256" key="1">
    <source>
        <dbReference type="SAM" id="Phobius"/>
    </source>
</evidence>
<name>A0ABY7PT98_9BACT</name>
<gene>
    <name evidence="2" type="ORF">O9Z63_05890</name>
</gene>
<evidence type="ECO:0000313" key="2">
    <source>
        <dbReference type="EMBL" id="WBO85774.1"/>
    </source>
</evidence>
<sequence length="173" mass="19146">MPVFSEVRAPRIRLYSWAGLNGIAGCLLLIVVYFGHLLLGASAVVWLAWLLAGSLYSIWLLFGRFSVSPTEVRLVTGGWLCPHRYRAPLEAVLVNGCWLLDGTVRNNSQPVAVLQLEVAQEFDTDEEYLAITYNGEEIDHYFSLRQWPDIVAALTDMAALRHEASAARPAGSA</sequence>
<protein>
    <recommendedName>
        <fullName evidence="4">PH domain-containing protein</fullName>
    </recommendedName>
</protein>
<evidence type="ECO:0008006" key="4">
    <source>
        <dbReference type="Google" id="ProtNLM"/>
    </source>
</evidence>
<dbReference type="RefSeq" id="WP_270128387.1">
    <property type="nucleotide sequence ID" value="NZ_CP115396.1"/>
</dbReference>
<feature type="transmembrane region" description="Helical" evidence="1">
    <location>
        <begin position="40"/>
        <end position="62"/>
    </location>
</feature>
<accession>A0ABY7PT98</accession>
<dbReference type="Proteomes" id="UP001211872">
    <property type="component" value="Chromosome"/>
</dbReference>
<reference evidence="2 3" key="1">
    <citation type="journal article" date="2011" name="Int. J. Syst. Evol. Microbiol.">
        <title>Hymenobacter yonginensis sp. nov., isolated from a mesotrophic artificial lake.</title>
        <authorList>
            <person name="Joung Y."/>
            <person name="Cho S.H."/>
            <person name="Kim H."/>
            <person name="Kim S.B."/>
            <person name="Joh K."/>
        </authorList>
    </citation>
    <scope>NUCLEOTIDE SEQUENCE [LARGE SCALE GENOMIC DNA]</scope>
    <source>
        <strain evidence="2 3">KCTC 22745</strain>
    </source>
</reference>